<dbReference type="AlphaFoldDB" id="A0A0C3FDS8"/>
<proteinExistence type="predicted"/>
<protein>
    <submittedName>
        <fullName evidence="2">Uncharacterized protein</fullName>
    </submittedName>
</protein>
<reference evidence="3" key="2">
    <citation type="submission" date="2015-01" db="EMBL/GenBank/DDBJ databases">
        <title>Evolutionary Origins and Diversification of the Mycorrhizal Mutualists.</title>
        <authorList>
            <consortium name="DOE Joint Genome Institute"/>
            <consortium name="Mycorrhizal Genomics Consortium"/>
            <person name="Kohler A."/>
            <person name="Kuo A."/>
            <person name="Nagy L.G."/>
            <person name="Floudas D."/>
            <person name="Copeland A."/>
            <person name="Barry K.W."/>
            <person name="Cichocki N."/>
            <person name="Veneault-Fourrey C."/>
            <person name="LaButti K."/>
            <person name="Lindquist E.A."/>
            <person name="Lipzen A."/>
            <person name="Lundell T."/>
            <person name="Morin E."/>
            <person name="Murat C."/>
            <person name="Riley R."/>
            <person name="Ohm R."/>
            <person name="Sun H."/>
            <person name="Tunlid A."/>
            <person name="Henrissat B."/>
            <person name="Grigoriev I.V."/>
            <person name="Hibbett D.S."/>
            <person name="Martin F."/>
        </authorList>
    </citation>
    <scope>NUCLEOTIDE SEQUENCE [LARGE SCALE GENOMIC DNA]</scope>
    <source>
        <strain evidence="3">F 1598</strain>
    </source>
</reference>
<organism evidence="2 3">
    <name type="scientific">Piloderma croceum (strain F 1598)</name>
    <dbReference type="NCBI Taxonomy" id="765440"/>
    <lineage>
        <taxon>Eukaryota</taxon>
        <taxon>Fungi</taxon>
        <taxon>Dikarya</taxon>
        <taxon>Basidiomycota</taxon>
        <taxon>Agaricomycotina</taxon>
        <taxon>Agaricomycetes</taxon>
        <taxon>Agaricomycetidae</taxon>
        <taxon>Atheliales</taxon>
        <taxon>Atheliaceae</taxon>
        <taxon>Piloderma</taxon>
    </lineage>
</organism>
<name>A0A0C3FDS8_PILCF</name>
<feature type="compositionally biased region" description="Low complexity" evidence="1">
    <location>
        <begin position="283"/>
        <end position="303"/>
    </location>
</feature>
<dbReference type="InParanoid" id="A0A0C3FDS8"/>
<sequence>MISSLLTSHSHLLRPRDAPILQKAISLLASLPQIPNQNQTQNQTQISKYTLQALRILEKEMTETVITLRASLLPLFSGLSDVDKCMVEMGVIARMRAASAARVDRIERWVDGVSTPRVGGDGNANANAGGPPPPHPMALAAFMMGLPVFPGALGPDDSDEEDADTTDPFGYFDSLDSSSAVDPELEDLREELRPRIKERFDGWVEVGSVMPGGAGVLLRVYIKILGLMPFFRAGDVVDEIISRLSEKPSKHYICVALDTVAAFCKLQKKVVLREKKRKAAAATNANANANASTSRSHAASSVNQGGAIPTPARSLAGIGGIDDVD</sequence>
<feature type="region of interest" description="Disordered" evidence="1">
    <location>
        <begin position="283"/>
        <end position="307"/>
    </location>
</feature>
<dbReference type="STRING" id="765440.A0A0C3FDS8"/>
<keyword evidence="3" id="KW-1185">Reference proteome</keyword>
<dbReference type="Proteomes" id="UP000054166">
    <property type="component" value="Unassembled WGS sequence"/>
</dbReference>
<evidence type="ECO:0000256" key="1">
    <source>
        <dbReference type="SAM" id="MobiDB-lite"/>
    </source>
</evidence>
<reference evidence="2 3" key="1">
    <citation type="submission" date="2014-04" db="EMBL/GenBank/DDBJ databases">
        <authorList>
            <consortium name="DOE Joint Genome Institute"/>
            <person name="Kuo A."/>
            <person name="Tarkka M."/>
            <person name="Buscot F."/>
            <person name="Kohler A."/>
            <person name="Nagy L.G."/>
            <person name="Floudas D."/>
            <person name="Copeland A."/>
            <person name="Barry K.W."/>
            <person name="Cichocki N."/>
            <person name="Veneault-Fourrey C."/>
            <person name="LaButti K."/>
            <person name="Lindquist E.A."/>
            <person name="Lipzen A."/>
            <person name="Lundell T."/>
            <person name="Morin E."/>
            <person name="Murat C."/>
            <person name="Sun H."/>
            <person name="Tunlid A."/>
            <person name="Henrissat B."/>
            <person name="Grigoriev I.V."/>
            <person name="Hibbett D.S."/>
            <person name="Martin F."/>
            <person name="Nordberg H.P."/>
            <person name="Cantor M.N."/>
            <person name="Hua S.X."/>
        </authorList>
    </citation>
    <scope>NUCLEOTIDE SEQUENCE [LARGE SCALE GENOMIC DNA]</scope>
    <source>
        <strain evidence="2 3">F 1598</strain>
    </source>
</reference>
<accession>A0A0C3FDS8</accession>
<gene>
    <name evidence="2" type="ORF">PILCRDRAFT_607121</name>
</gene>
<dbReference type="OrthoDB" id="2742205at2759"/>
<dbReference type="EMBL" id="KN833020">
    <property type="protein sequence ID" value="KIM77969.1"/>
    <property type="molecule type" value="Genomic_DNA"/>
</dbReference>
<dbReference type="HOGENOM" id="CLU_855592_0_0_1"/>
<evidence type="ECO:0000313" key="2">
    <source>
        <dbReference type="EMBL" id="KIM77969.1"/>
    </source>
</evidence>
<evidence type="ECO:0000313" key="3">
    <source>
        <dbReference type="Proteomes" id="UP000054166"/>
    </source>
</evidence>